<name>A0A6P3XUY9_DINQU</name>
<dbReference type="Proteomes" id="UP000515204">
    <property type="component" value="Unplaced"/>
</dbReference>
<dbReference type="KEGG" id="dqu:106748181"/>
<evidence type="ECO:0000313" key="3">
    <source>
        <dbReference type="RefSeq" id="XP_014481922.1"/>
    </source>
</evidence>
<evidence type="ECO:0000313" key="2">
    <source>
        <dbReference type="Proteomes" id="UP000515204"/>
    </source>
</evidence>
<reference evidence="3" key="1">
    <citation type="submission" date="2025-08" db="UniProtKB">
        <authorList>
            <consortium name="RefSeq"/>
        </authorList>
    </citation>
    <scope>IDENTIFICATION</scope>
</reference>
<evidence type="ECO:0000256" key="1">
    <source>
        <dbReference type="SAM" id="MobiDB-lite"/>
    </source>
</evidence>
<proteinExistence type="predicted"/>
<gene>
    <name evidence="3" type="primary">LOC106748181</name>
</gene>
<keyword evidence="2" id="KW-1185">Reference proteome</keyword>
<protein>
    <submittedName>
        <fullName evidence="3">Uncharacterized protein LOC106748181</fullName>
    </submittedName>
</protein>
<dbReference type="GeneID" id="106748181"/>
<feature type="compositionally biased region" description="Basic and acidic residues" evidence="1">
    <location>
        <begin position="58"/>
        <end position="79"/>
    </location>
</feature>
<organism evidence="2 3">
    <name type="scientific">Dinoponera quadriceps</name>
    <name type="common">South American ant</name>
    <dbReference type="NCBI Taxonomy" id="609295"/>
    <lineage>
        <taxon>Eukaryota</taxon>
        <taxon>Metazoa</taxon>
        <taxon>Ecdysozoa</taxon>
        <taxon>Arthropoda</taxon>
        <taxon>Hexapoda</taxon>
        <taxon>Insecta</taxon>
        <taxon>Pterygota</taxon>
        <taxon>Neoptera</taxon>
        <taxon>Endopterygota</taxon>
        <taxon>Hymenoptera</taxon>
        <taxon>Apocrita</taxon>
        <taxon>Aculeata</taxon>
        <taxon>Formicoidea</taxon>
        <taxon>Formicidae</taxon>
        <taxon>Ponerinae</taxon>
        <taxon>Ponerini</taxon>
        <taxon>Dinoponera</taxon>
    </lineage>
</organism>
<dbReference type="AlphaFoldDB" id="A0A6P3XUY9"/>
<dbReference type="RefSeq" id="XP_014481922.1">
    <property type="nucleotide sequence ID" value="XM_014626436.1"/>
</dbReference>
<feature type="region of interest" description="Disordered" evidence="1">
    <location>
        <begin position="50"/>
        <end position="81"/>
    </location>
</feature>
<sequence length="197" mass="21703">MCAIGDLEAFPRSVLILVRGPTSSKFPVGLEGIVVKDAVADPINFARPLERSNQAMKAQRDNADTSRDTSRINDEKHTTSEGCAQSAQVMSQFLIPSTSTFETQSSGAVLPITGRFMLSLFQHATKCSELIMTSLTSAICYFNILQYLINYNVGTASSTICKSPGVFQLQRPCTHFLRISNCNKSWEQYCKTKNSTI</sequence>
<accession>A0A6P3XUY9</accession>